<reference evidence="13" key="1">
    <citation type="journal article" date="2020" name="Stud. Mycol.">
        <title>101 Dothideomycetes genomes: A test case for predicting lifestyles and emergence of pathogens.</title>
        <authorList>
            <person name="Haridas S."/>
            <person name="Albert R."/>
            <person name="Binder M."/>
            <person name="Bloem J."/>
            <person name="LaButti K."/>
            <person name="Salamov A."/>
            <person name="Andreopoulos B."/>
            <person name="Baker S."/>
            <person name="Barry K."/>
            <person name="Bills G."/>
            <person name="Bluhm B."/>
            <person name="Cannon C."/>
            <person name="Castanera R."/>
            <person name="Culley D."/>
            <person name="Daum C."/>
            <person name="Ezra D."/>
            <person name="Gonzalez J."/>
            <person name="Henrissat B."/>
            <person name="Kuo A."/>
            <person name="Liang C."/>
            <person name="Lipzen A."/>
            <person name="Lutzoni F."/>
            <person name="Magnuson J."/>
            <person name="Mondo S."/>
            <person name="Nolan M."/>
            <person name="Ohm R."/>
            <person name="Pangilinan J."/>
            <person name="Park H.-J."/>
            <person name="Ramirez L."/>
            <person name="Alfaro M."/>
            <person name="Sun H."/>
            <person name="Tritt A."/>
            <person name="Yoshinaga Y."/>
            <person name="Zwiers L.-H."/>
            <person name="Turgeon B."/>
            <person name="Goodwin S."/>
            <person name="Spatafora J."/>
            <person name="Crous P."/>
            <person name="Grigoriev I."/>
        </authorList>
    </citation>
    <scope>NUCLEOTIDE SEQUENCE [LARGE SCALE GENOMIC DNA]</scope>
    <source>
        <strain evidence="13">CBS 304.66</strain>
    </source>
</reference>
<dbReference type="OrthoDB" id="6683853at2759"/>
<evidence type="ECO:0000313" key="12">
    <source>
        <dbReference type="EMBL" id="KAF2260903.1"/>
    </source>
</evidence>
<keyword evidence="4 11" id="KW-0679">Respiratory chain</keyword>
<keyword evidence="5 11" id="KW-0812">Transmembrane</keyword>
<comment type="similarity">
    <text evidence="2 11">Belongs to the UQCRQ/QCR8 family.</text>
</comment>
<evidence type="ECO:0000256" key="11">
    <source>
        <dbReference type="RuleBase" id="RU368118"/>
    </source>
</evidence>
<dbReference type="FunFam" id="1.20.5.210:FF:000001">
    <property type="entry name" value="Cytochrome b-c1 complex subunit 8"/>
    <property type="match status" value="1"/>
</dbReference>
<name>A0A9P4K2F4_9PLEO</name>
<evidence type="ECO:0000256" key="6">
    <source>
        <dbReference type="ARBA" id="ARBA00022792"/>
    </source>
</evidence>
<dbReference type="InterPro" id="IPR036642">
    <property type="entry name" value="Cyt_bc1_su8_sf"/>
</dbReference>
<dbReference type="EMBL" id="ML986669">
    <property type="protein sequence ID" value="KAF2260903.1"/>
    <property type="molecule type" value="Genomic_DNA"/>
</dbReference>
<feature type="transmembrane region" description="Helical" evidence="11">
    <location>
        <begin position="67"/>
        <end position="85"/>
    </location>
</feature>
<organism evidence="12 13">
    <name type="scientific">Lojkania enalia</name>
    <dbReference type="NCBI Taxonomy" id="147567"/>
    <lineage>
        <taxon>Eukaryota</taxon>
        <taxon>Fungi</taxon>
        <taxon>Dikarya</taxon>
        <taxon>Ascomycota</taxon>
        <taxon>Pezizomycotina</taxon>
        <taxon>Dothideomycetes</taxon>
        <taxon>Pleosporomycetidae</taxon>
        <taxon>Pleosporales</taxon>
        <taxon>Pleosporales incertae sedis</taxon>
        <taxon>Lojkania</taxon>
    </lineage>
</organism>
<evidence type="ECO:0000256" key="7">
    <source>
        <dbReference type="ARBA" id="ARBA00022982"/>
    </source>
</evidence>
<evidence type="ECO:0000256" key="5">
    <source>
        <dbReference type="ARBA" id="ARBA00022692"/>
    </source>
</evidence>
<dbReference type="GO" id="GO:0005743">
    <property type="term" value="C:mitochondrial inner membrane"/>
    <property type="evidence" value="ECO:0007669"/>
    <property type="project" value="UniProtKB-SubCell"/>
</dbReference>
<dbReference type="Proteomes" id="UP000800093">
    <property type="component" value="Unassembled WGS sequence"/>
</dbReference>
<evidence type="ECO:0000256" key="3">
    <source>
        <dbReference type="ARBA" id="ARBA00022448"/>
    </source>
</evidence>
<evidence type="ECO:0000256" key="2">
    <source>
        <dbReference type="ARBA" id="ARBA00007668"/>
    </source>
</evidence>
<dbReference type="GO" id="GO:0006122">
    <property type="term" value="P:mitochondrial electron transport, ubiquinol to cytochrome c"/>
    <property type="evidence" value="ECO:0007669"/>
    <property type="project" value="UniProtKB-UniRule"/>
</dbReference>
<gene>
    <name evidence="12" type="ORF">CC78DRAFT_536077</name>
</gene>
<evidence type="ECO:0000256" key="10">
    <source>
        <dbReference type="ARBA" id="ARBA00023136"/>
    </source>
</evidence>
<accession>A0A9P4K2F4</accession>
<keyword evidence="7 11" id="KW-0249">Electron transport</keyword>
<protein>
    <recommendedName>
        <fullName evidence="11">Cytochrome b-c1 complex subunit 8</fullName>
    </recommendedName>
    <alternativeName>
        <fullName evidence="11">Complex III subunit 8</fullName>
    </alternativeName>
</protein>
<sequence length="103" mass="11439">MAGGSDSTGARTKVTYHIGGWGNPYEGGGFPGKGVTTFALSSNRQSPFRGFLSKGLFNTFRRSRNQFLYVVPPFVAAYFTMQWAIERNEYLNSKAGRAELEEE</sequence>
<evidence type="ECO:0000256" key="1">
    <source>
        <dbReference type="ARBA" id="ARBA00004434"/>
    </source>
</evidence>
<keyword evidence="9 11" id="KW-0496">Mitochondrion</keyword>
<comment type="subcellular location">
    <subcellularLocation>
        <location evidence="1 11">Mitochondrion inner membrane</location>
        <topology evidence="1 11">Single-pass membrane protein</topology>
    </subcellularLocation>
</comment>
<dbReference type="Pfam" id="PF02939">
    <property type="entry name" value="UcrQ"/>
    <property type="match status" value="1"/>
</dbReference>
<keyword evidence="6 11" id="KW-0999">Mitochondrion inner membrane</keyword>
<keyword evidence="13" id="KW-1185">Reference proteome</keyword>
<dbReference type="PANTHER" id="PTHR12119">
    <property type="entry name" value="UBIQUINOL-CYTOCHROME C REDUCTASE COMPLEX UBIQUINONE-BINDING PROTEIN QP-C"/>
    <property type="match status" value="1"/>
</dbReference>
<proteinExistence type="inferred from homology"/>
<dbReference type="GO" id="GO:0045275">
    <property type="term" value="C:respiratory chain complex III"/>
    <property type="evidence" value="ECO:0007669"/>
    <property type="project" value="UniProtKB-UniRule"/>
</dbReference>
<evidence type="ECO:0000256" key="8">
    <source>
        <dbReference type="ARBA" id="ARBA00022989"/>
    </source>
</evidence>
<comment type="caution">
    <text evidence="12">The sequence shown here is derived from an EMBL/GenBank/DDBJ whole genome shotgun (WGS) entry which is preliminary data.</text>
</comment>
<keyword evidence="10 11" id="KW-0472">Membrane</keyword>
<keyword evidence="3 11" id="KW-0813">Transport</keyword>
<keyword evidence="8 11" id="KW-1133">Transmembrane helix</keyword>
<dbReference type="Gene3D" id="1.20.5.210">
    <property type="entry name" value="Cytochrome b-c1 complex subunit 8"/>
    <property type="match status" value="1"/>
</dbReference>
<comment type="function">
    <text evidence="11">Component of the ubiquinol-cytochrome c oxidoreductase, a multisubunit transmembrane complex that is part of the mitochondrial electron transport chain which drives oxidative phosphorylation. The complex plays an important role in the uptake of multiple carbon sources present in different host niches.</text>
</comment>
<dbReference type="SUPFAM" id="SSF81508">
    <property type="entry name" value="Ubiquinone-binding protein QP-C of cytochrome bc1 complex (Ubiquinol-cytochrome c reductase)"/>
    <property type="match status" value="1"/>
</dbReference>
<evidence type="ECO:0000313" key="13">
    <source>
        <dbReference type="Proteomes" id="UP000800093"/>
    </source>
</evidence>
<evidence type="ECO:0000256" key="9">
    <source>
        <dbReference type="ARBA" id="ARBA00023128"/>
    </source>
</evidence>
<dbReference type="AlphaFoldDB" id="A0A9P4K2F4"/>
<dbReference type="PANTHER" id="PTHR12119:SF2">
    <property type="entry name" value="CYTOCHROME B-C1 COMPLEX SUBUNIT 8"/>
    <property type="match status" value="1"/>
</dbReference>
<dbReference type="InterPro" id="IPR004205">
    <property type="entry name" value="Cyt_bc1_su8"/>
</dbReference>
<comment type="subunit">
    <text evidence="11">Component of the ubiquinol-cytochrome c oxidoreductase (cytochrome b-c1 complex, complex III, CIII), a multisubunit enzyme composed of 3 respiratory subunits cytochrome b, cytochrome c1 and Rieske protein, 2 core protein subunits, and additional low-molecular weight protein subunits. The complex exists as an obligatory dimer and forms supercomplexes (SCs) in the inner mitochondrial membrane with cytochrome c oxidase (complex IV, CIV).</text>
</comment>
<evidence type="ECO:0000256" key="4">
    <source>
        <dbReference type="ARBA" id="ARBA00022660"/>
    </source>
</evidence>